<proteinExistence type="predicted"/>
<feature type="compositionally biased region" description="Polar residues" evidence="1">
    <location>
        <begin position="29"/>
        <end position="47"/>
    </location>
</feature>
<evidence type="ECO:0000313" key="2">
    <source>
        <dbReference type="EMBL" id="KAH3795090.1"/>
    </source>
</evidence>
<name>A0A9D4FEE9_DREPO</name>
<evidence type="ECO:0000313" key="3">
    <source>
        <dbReference type="Proteomes" id="UP000828390"/>
    </source>
</evidence>
<feature type="compositionally biased region" description="Polar residues" evidence="1">
    <location>
        <begin position="92"/>
        <end position="107"/>
    </location>
</feature>
<dbReference type="AlphaFoldDB" id="A0A9D4FEE9"/>
<gene>
    <name evidence="2" type="ORF">DPMN_148635</name>
</gene>
<feature type="region of interest" description="Disordered" evidence="1">
    <location>
        <begin position="16"/>
        <end position="47"/>
    </location>
</feature>
<keyword evidence="3" id="KW-1185">Reference proteome</keyword>
<dbReference type="Proteomes" id="UP000828390">
    <property type="component" value="Unassembled WGS sequence"/>
</dbReference>
<protein>
    <submittedName>
        <fullName evidence="2">Uncharacterized protein</fullName>
    </submittedName>
</protein>
<feature type="region of interest" description="Disordered" evidence="1">
    <location>
        <begin position="85"/>
        <end position="107"/>
    </location>
</feature>
<dbReference type="EMBL" id="JAIWYP010000007">
    <property type="protein sequence ID" value="KAH3795090.1"/>
    <property type="molecule type" value="Genomic_DNA"/>
</dbReference>
<evidence type="ECO:0000256" key="1">
    <source>
        <dbReference type="SAM" id="MobiDB-lite"/>
    </source>
</evidence>
<sequence length="107" mass="12167">MYGNKTMTHQVQALQVPRSIHPHVRQQDQDPTSTCSTSRSWYPSSCTATRPGPNKYRLYKSLVVSILMYGNKTRTQQVHALQVARSIHPHVRQQNQDPTSTCSTSRS</sequence>
<reference evidence="2" key="2">
    <citation type="submission" date="2020-11" db="EMBL/GenBank/DDBJ databases">
        <authorList>
            <person name="McCartney M.A."/>
            <person name="Auch B."/>
            <person name="Kono T."/>
            <person name="Mallez S."/>
            <person name="Becker A."/>
            <person name="Gohl D.M."/>
            <person name="Silverstein K.A.T."/>
            <person name="Koren S."/>
            <person name="Bechman K.B."/>
            <person name="Herman A."/>
            <person name="Abrahante J.E."/>
            <person name="Garbe J."/>
        </authorList>
    </citation>
    <scope>NUCLEOTIDE SEQUENCE</scope>
    <source>
        <strain evidence="2">Duluth1</strain>
        <tissue evidence="2">Whole animal</tissue>
    </source>
</reference>
<reference evidence="2" key="1">
    <citation type="journal article" date="2019" name="bioRxiv">
        <title>The Genome of the Zebra Mussel, Dreissena polymorpha: A Resource for Invasive Species Research.</title>
        <authorList>
            <person name="McCartney M.A."/>
            <person name="Auch B."/>
            <person name="Kono T."/>
            <person name="Mallez S."/>
            <person name="Zhang Y."/>
            <person name="Obille A."/>
            <person name="Becker A."/>
            <person name="Abrahante J.E."/>
            <person name="Garbe J."/>
            <person name="Badalamenti J.P."/>
            <person name="Herman A."/>
            <person name="Mangelson H."/>
            <person name="Liachko I."/>
            <person name="Sullivan S."/>
            <person name="Sone E.D."/>
            <person name="Koren S."/>
            <person name="Silverstein K.A.T."/>
            <person name="Beckman K.B."/>
            <person name="Gohl D.M."/>
        </authorList>
    </citation>
    <scope>NUCLEOTIDE SEQUENCE</scope>
    <source>
        <strain evidence="2">Duluth1</strain>
        <tissue evidence="2">Whole animal</tissue>
    </source>
</reference>
<organism evidence="2 3">
    <name type="scientific">Dreissena polymorpha</name>
    <name type="common">Zebra mussel</name>
    <name type="synonym">Mytilus polymorpha</name>
    <dbReference type="NCBI Taxonomy" id="45954"/>
    <lineage>
        <taxon>Eukaryota</taxon>
        <taxon>Metazoa</taxon>
        <taxon>Spiralia</taxon>
        <taxon>Lophotrochozoa</taxon>
        <taxon>Mollusca</taxon>
        <taxon>Bivalvia</taxon>
        <taxon>Autobranchia</taxon>
        <taxon>Heteroconchia</taxon>
        <taxon>Euheterodonta</taxon>
        <taxon>Imparidentia</taxon>
        <taxon>Neoheterodontei</taxon>
        <taxon>Myida</taxon>
        <taxon>Dreissenoidea</taxon>
        <taxon>Dreissenidae</taxon>
        <taxon>Dreissena</taxon>
    </lineage>
</organism>
<comment type="caution">
    <text evidence="2">The sequence shown here is derived from an EMBL/GenBank/DDBJ whole genome shotgun (WGS) entry which is preliminary data.</text>
</comment>
<accession>A0A9D4FEE9</accession>